<dbReference type="Pfam" id="PF07890">
    <property type="entry name" value="Rrp15p"/>
    <property type="match status" value="1"/>
</dbReference>
<dbReference type="GeneID" id="92029670"/>
<dbReference type="PANTHER" id="PTHR13245">
    <property type="entry name" value="RRP15-LIKE PROTEIN"/>
    <property type="match status" value="1"/>
</dbReference>
<accession>A0ABR1MBA8</accession>
<name>A0ABR1MBA8_9PEZI</name>
<feature type="compositionally biased region" description="Basic and acidic residues" evidence="2">
    <location>
        <begin position="178"/>
        <end position="213"/>
    </location>
</feature>
<organism evidence="3 4">
    <name type="scientific">Phyllosticta citribraziliensis</name>
    <dbReference type="NCBI Taxonomy" id="989973"/>
    <lineage>
        <taxon>Eukaryota</taxon>
        <taxon>Fungi</taxon>
        <taxon>Dikarya</taxon>
        <taxon>Ascomycota</taxon>
        <taxon>Pezizomycotina</taxon>
        <taxon>Dothideomycetes</taxon>
        <taxon>Dothideomycetes incertae sedis</taxon>
        <taxon>Botryosphaeriales</taxon>
        <taxon>Phyllostictaceae</taxon>
        <taxon>Phyllosticta</taxon>
    </lineage>
</organism>
<reference evidence="3 4" key="1">
    <citation type="submission" date="2024-04" db="EMBL/GenBank/DDBJ databases">
        <title>Phyllosticta paracitricarpa is synonymous to the EU quarantine fungus P. citricarpa based on phylogenomic analyses.</title>
        <authorList>
            <consortium name="Lawrence Berkeley National Laboratory"/>
            <person name="Van ingen-buijs V.A."/>
            <person name="Van westerhoven A.C."/>
            <person name="Haridas S."/>
            <person name="Skiadas P."/>
            <person name="Martin F."/>
            <person name="Groenewald J.Z."/>
            <person name="Crous P.W."/>
            <person name="Seidl M.F."/>
        </authorList>
    </citation>
    <scope>NUCLEOTIDE SEQUENCE [LARGE SCALE GENOMIC DNA]</scope>
    <source>
        <strain evidence="3 4">CPC 17464</strain>
    </source>
</reference>
<feature type="compositionally biased region" description="Low complexity" evidence="2">
    <location>
        <begin position="126"/>
        <end position="139"/>
    </location>
</feature>
<proteinExistence type="inferred from homology"/>
<evidence type="ECO:0000256" key="2">
    <source>
        <dbReference type="SAM" id="MobiDB-lite"/>
    </source>
</evidence>
<dbReference type="PANTHER" id="PTHR13245:SF14">
    <property type="entry name" value="RRP15-LIKE PROTEIN"/>
    <property type="match status" value="1"/>
</dbReference>
<dbReference type="EMBL" id="JBBPEH010000001">
    <property type="protein sequence ID" value="KAK7545173.1"/>
    <property type="molecule type" value="Genomic_DNA"/>
</dbReference>
<dbReference type="RefSeq" id="XP_066660408.1">
    <property type="nucleotide sequence ID" value="XM_066796764.1"/>
</dbReference>
<keyword evidence="4" id="KW-1185">Reference proteome</keyword>
<evidence type="ECO:0000256" key="1">
    <source>
        <dbReference type="ARBA" id="ARBA00007462"/>
    </source>
</evidence>
<feature type="region of interest" description="Disordered" evidence="2">
    <location>
        <begin position="1"/>
        <end position="213"/>
    </location>
</feature>
<gene>
    <name evidence="3" type="ORF">J3D65DRAFT_545429</name>
</gene>
<comment type="caution">
    <text evidence="3">The sequence shown here is derived from an EMBL/GenBank/DDBJ whole genome shotgun (WGS) entry which is preliminary data.</text>
</comment>
<feature type="compositionally biased region" description="Acidic residues" evidence="2">
    <location>
        <begin position="89"/>
        <end position="125"/>
    </location>
</feature>
<dbReference type="Proteomes" id="UP001360953">
    <property type="component" value="Unassembled WGS sequence"/>
</dbReference>
<sequence length="304" mass="33011">MPAHPSRTPVALKRRRTEQNRNSSTKRVRRIKNPTFYHSSGDEESAAEEAPKATTTRQQPAPESESKSEAQPVPNHTKKVEVAAPEPQSADDESDDAAANDEFSEEELEGDVEMDSDEEASEDGSEGSLSDGGSSNAANRNKKKRNDPDAFATSMQKILGSKLTTTKRADPILSRSKIAHDAGRGMADAKLEAKAKGKMRDEKKAQLEKGRVKDVMGLQTTDVSTQRIQEEEKRLKKTAQRGVVKLFNAVRAAQVKGEQAAREAKKTGVVGIDKREEKVTEMSKKGFLDLIAGGGKKTAAPAEA</sequence>
<evidence type="ECO:0000313" key="3">
    <source>
        <dbReference type="EMBL" id="KAK7545173.1"/>
    </source>
</evidence>
<dbReference type="InterPro" id="IPR012459">
    <property type="entry name" value="Rrp15"/>
</dbReference>
<evidence type="ECO:0000313" key="4">
    <source>
        <dbReference type="Proteomes" id="UP001360953"/>
    </source>
</evidence>
<protein>
    <submittedName>
        <fullName evidence="3">Rrp15p-domain-containing protein</fullName>
    </submittedName>
</protein>
<comment type="similarity">
    <text evidence="1">Belongs to the RRP15 family.</text>
</comment>